<dbReference type="NCBIfam" id="TIGR01186">
    <property type="entry name" value="proV"/>
    <property type="match status" value="1"/>
</dbReference>
<dbReference type="GO" id="GO:0016887">
    <property type="term" value="F:ATP hydrolysis activity"/>
    <property type="evidence" value="ECO:0007669"/>
    <property type="project" value="UniProtKB-UniRule"/>
</dbReference>
<dbReference type="CDD" id="cd03294">
    <property type="entry name" value="ABC_Pro_Gly_Betaine"/>
    <property type="match status" value="1"/>
</dbReference>
<protein>
    <recommendedName>
        <fullName evidence="7">Quaternary amine transport ATP-binding protein</fullName>
        <ecNumber evidence="7">7.6.2.9</ecNumber>
    </recommendedName>
</protein>
<name>A0AAU9E7F3_9FIRM</name>
<feature type="domain" description="ABC transporter" evidence="8">
    <location>
        <begin position="29"/>
        <end position="265"/>
    </location>
</feature>
<keyword evidence="10" id="KW-1185">Reference proteome</keyword>
<dbReference type="SUPFAM" id="SSF52540">
    <property type="entry name" value="P-loop containing nucleoside triphosphate hydrolases"/>
    <property type="match status" value="1"/>
</dbReference>
<dbReference type="InterPro" id="IPR005892">
    <property type="entry name" value="Gly-betaine_transp_ATP-bd"/>
</dbReference>
<dbReference type="AlphaFoldDB" id="A0AAU9E7F3"/>
<accession>A0AAU9E7F3</accession>
<dbReference type="EC" id="7.6.2.9" evidence="7"/>
<keyword evidence="5" id="KW-0029">Amino-acid transport</keyword>
<evidence type="ECO:0000256" key="2">
    <source>
        <dbReference type="ARBA" id="ARBA00022448"/>
    </source>
</evidence>
<comment type="catalytic activity">
    <reaction evidence="7">
        <text>a quaternary ammonium(out) + ATP + H2O = a quaternary ammonium(in) + ADP + phosphate + H(+)</text>
        <dbReference type="Rhea" id="RHEA:11036"/>
        <dbReference type="ChEBI" id="CHEBI:15377"/>
        <dbReference type="ChEBI" id="CHEBI:15378"/>
        <dbReference type="ChEBI" id="CHEBI:30616"/>
        <dbReference type="ChEBI" id="CHEBI:35267"/>
        <dbReference type="ChEBI" id="CHEBI:43474"/>
        <dbReference type="ChEBI" id="CHEBI:456216"/>
    </reaction>
</comment>
<dbReference type="SMART" id="SM00382">
    <property type="entry name" value="AAA"/>
    <property type="match status" value="1"/>
</dbReference>
<evidence type="ECO:0000256" key="4">
    <source>
        <dbReference type="ARBA" id="ARBA00022840"/>
    </source>
</evidence>
<dbReference type="InterPro" id="IPR003439">
    <property type="entry name" value="ABC_transporter-like_ATP-bd"/>
</dbReference>
<comment type="similarity">
    <text evidence="1 7">Belongs to the ABC transporter superfamily.</text>
</comment>
<dbReference type="InterPro" id="IPR017871">
    <property type="entry name" value="ABC_transporter-like_CS"/>
</dbReference>
<dbReference type="InterPro" id="IPR003593">
    <property type="entry name" value="AAA+_ATPase"/>
</dbReference>
<proteinExistence type="inferred from homology"/>
<sequence>MPIKLEVKNLTKVFGKNPKKILKHLSSGMNKNDILKSTGNVVGLNNVSFEVNEGEIFVIMGLSGSGKSTLIRCLNLLNKPTDGEIFVDGENIIDYNIKELRKFRQNKVSMVFQHFGLFSHRTVLENVEFGLEVKKINKDDRYKLSKDTLDSVGLTEWKDSYIHELSGGMQQRVGLARALANDPDILLMDEPFSALDPLIRSDMHIELLDIQSEVKKTMIFITHDVNEAFILGDRIAVLKDGEIIQIGTHKDFFDNPADEYIENFIKDIDKIRILKSKDIMRKLRLKGTLTMSPKLIIKEMESRDLDYTFIVDKERVLKGVVNIDDCIKAINENLEIVDVLRTDYKVVKKNSYIKDIINEALESAYPLAVLDDKGCIKGIIPRSSILKSLI</sequence>
<dbReference type="GO" id="GO:0006970">
    <property type="term" value="P:response to osmotic stress"/>
    <property type="evidence" value="ECO:0007669"/>
    <property type="project" value="UniProtKB-ARBA"/>
</dbReference>
<dbReference type="Pfam" id="PF00571">
    <property type="entry name" value="CBS"/>
    <property type="match status" value="1"/>
</dbReference>
<dbReference type="InterPro" id="IPR046342">
    <property type="entry name" value="CBS_dom_sf"/>
</dbReference>
<dbReference type="EMBL" id="AP028654">
    <property type="protein sequence ID" value="BEP30045.1"/>
    <property type="molecule type" value="Genomic_DNA"/>
</dbReference>
<dbReference type="GO" id="GO:0031460">
    <property type="term" value="P:glycine betaine transport"/>
    <property type="evidence" value="ECO:0007669"/>
    <property type="project" value="InterPro"/>
</dbReference>
<evidence type="ECO:0000313" key="9">
    <source>
        <dbReference type="EMBL" id="BEP30045.1"/>
    </source>
</evidence>
<dbReference type="GO" id="GO:0005886">
    <property type="term" value="C:plasma membrane"/>
    <property type="evidence" value="ECO:0007669"/>
    <property type="project" value="UniProtKB-SubCell"/>
</dbReference>
<keyword evidence="4 7" id="KW-0067">ATP-binding</keyword>
<gene>
    <name evidence="9" type="ORF">HLPR_23760</name>
</gene>
<evidence type="ECO:0000256" key="6">
    <source>
        <dbReference type="ARBA" id="ARBA00023122"/>
    </source>
</evidence>
<dbReference type="PROSITE" id="PS50893">
    <property type="entry name" value="ABC_TRANSPORTER_2"/>
    <property type="match status" value="1"/>
</dbReference>
<dbReference type="PROSITE" id="PS00211">
    <property type="entry name" value="ABC_TRANSPORTER_1"/>
    <property type="match status" value="1"/>
</dbReference>
<organism evidence="9 10">
    <name type="scientific">Helicovermis profundi</name>
    <dbReference type="NCBI Taxonomy" id="3065157"/>
    <lineage>
        <taxon>Bacteria</taxon>
        <taxon>Bacillati</taxon>
        <taxon>Bacillota</taxon>
        <taxon>Clostridia</taxon>
        <taxon>Helicovermis</taxon>
    </lineage>
</organism>
<evidence type="ECO:0000256" key="3">
    <source>
        <dbReference type="ARBA" id="ARBA00022741"/>
    </source>
</evidence>
<dbReference type="Gene3D" id="3.10.580.10">
    <property type="entry name" value="CBS-domain"/>
    <property type="match status" value="1"/>
</dbReference>
<keyword evidence="3 7" id="KW-0547">Nucleotide-binding</keyword>
<dbReference type="Pfam" id="PF00005">
    <property type="entry name" value="ABC_tran"/>
    <property type="match status" value="1"/>
</dbReference>
<keyword evidence="6" id="KW-0129">CBS domain</keyword>
<comment type="subcellular location">
    <subcellularLocation>
        <location evidence="7">Cell inner membrane</location>
        <topology evidence="7">Peripheral membrane protein</topology>
    </subcellularLocation>
</comment>
<dbReference type="InterPro" id="IPR000644">
    <property type="entry name" value="CBS_dom"/>
</dbReference>
<evidence type="ECO:0000256" key="7">
    <source>
        <dbReference type="RuleBase" id="RU369116"/>
    </source>
</evidence>
<dbReference type="RefSeq" id="WP_338535647.1">
    <property type="nucleotide sequence ID" value="NZ_AP028654.1"/>
</dbReference>
<dbReference type="Proteomes" id="UP001321786">
    <property type="component" value="Chromosome"/>
</dbReference>
<comment type="subunit">
    <text evidence="7">The complex is probably composed of two ATP-binding proteins, two transmembrane proteins and a solute-binding protein.</text>
</comment>
<evidence type="ECO:0000256" key="5">
    <source>
        <dbReference type="ARBA" id="ARBA00022970"/>
    </source>
</evidence>
<evidence type="ECO:0000259" key="8">
    <source>
        <dbReference type="PROSITE" id="PS50893"/>
    </source>
</evidence>
<dbReference type="InterPro" id="IPR051921">
    <property type="entry name" value="ABC_osmolyte_uptake_ATP-bind"/>
</dbReference>
<dbReference type="Gene3D" id="3.40.50.300">
    <property type="entry name" value="P-loop containing nucleotide triphosphate hydrolases"/>
    <property type="match status" value="1"/>
</dbReference>
<dbReference type="GO" id="GO:0006865">
    <property type="term" value="P:amino acid transport"/>
    <property type="evidence" value="ECO:0007669"/>
    <property type="project" value="UniProtKB-UniRule"/>
</dbReference>
<evidence type="ECO:0000313" key="10">
    <source>
        <dbReference type="Proteomes" id="UP001321786"/>
    </source>
</evidence>
<keyword evidence="7" id="KW-1003">Cell membrane</keyword>
<dbReference type="InterPro" id="IPR027417">
    <property type="entry name" value="P-loop_NTPase"/>
</dbReference>
<keyword evidence="7" id="KW-0997">Cell inner membrane</keyword>
<dbReference type="KEGG" id="hprf:HLPR_23760"/>
<evidence type="ECO:0000256" key="1">
    <source>
        <dbReference type="ARBA" id="ARBA00005417"/>
    </source>
</evidence>
<reference evidence="9 10" key="1">
    <citation type="submission" date="2023-08" db="EMBL/GenBank/DDBJ databases">
        <title>Helicovermis profunda gen. nov., sp. nov., a novel mesophilic, fermentative bacterium within the Bacillota from a deep-sea hydrothermal vent chimney.</title>
        <authorList>
            <person name="Miyazaki U."/>
            <person name="Mizutani D."/>
            <person name="Hashimoto Y."/>
            <person name="Tame A."/>
            <person name="Sawayama S."/>
            <person name="Miyazaki J."/>
            <person name="Takai K."/>
            <person name="Nakagawa S."/>
        </authorList>
    </citation>
    <scope>NUCLEOTIDE SEQUENCE [LARGE SCALE GENOMIC DNA]</scope>
    <source>
        <strain evidence="9 10">S502</strain>
    </source>
</reference>
<dbReference type="PANTHER" id="PTHR43869">
    <property type="entry name" value="GLYCINE BETAINE/PROLINE BETAINE TRANSPORT SYSTEM ATP-BINDING PROTEIN PROV"/>
    <property type="match status" value="1"/>
</dbReference>
<dbReference type="GO" id="GO:0005524">
    <property type="term" value="F:ATP binding"/>
    <property type="evidence" value="ECO:0007669"/>
    <property type="project" value="UniProtKB-UniRule"/>
</dbReference>
<dbReference type="GO" id="GO:0015418">
    <property type="term" value="F:ABC-type quaternary ammonium compound transporting activity"/>
    <property type="evidence" value="ECO:0007669"/>
    <property type="project" value="UniProtKB-EC"/>
</dbReference>
<keyword evidence="2 7" id="KW-0813">Transport</keyword>
<dbReference type="PANTHER" id="PTHR43869:SF1">
    <property type="entry name" value="GLYCINE BETAINE_PROLINE BETAINE TRANSPORT SYSTEM ATP-BINDING PROTEIN PROV"/>
    <property type="match status" value="1"/>
</dbReference>
<keyword evidence="7" id="KW-0472">Membrane</keyword>
<dbReference type="SUPFAM" id="SSF54631">
    <property type="entry name" value="CBS-domain pair"/>
    <property type="match status" value="1"/>
</dbReference>
<dbReference type="FunFam" id="3.40.50.300:FF:000201">
    <property type="entry name" value="Glycine betaine/L-proline ABC transporter ATP-binding protein"/>
    <property type="match status" value="1"/>
</dbReference>